<reference evidence="7" key="1">
    <citation type="submission" date="2019-11" db="EMBL/GenBank/DDBJ databases">
        <title>Leishmania tarentolae CDS.</title>
        <authorList>
            <person name="Goto Y."/>
            <person name="Yamagishi J."/>
        </authorList>
    </citation>
    <scope>NUCLEOTIDE SEQUENCE [LARGE SCALE GENOMIC DNA]</scope>
    <source>
        <strain evidence="7">Parrot Tar II</strain>
    </source>
</reference>
<dbReference type="Proteomes" id="UP000419144">
    <property type="component" value="Unassembled WGS sequence"/>
</dbReference>
<dbReference type="GO" id="GO:0016020">
    <property type="term" value="C:membrane"/>
    <property type="evidence" value="ECO:0007669"/>
    <property type="project" value="UniProtKB-SubCell"/>
</dbReference>
<dbReference type="PANTHER" id="PTHR10924:SF6">
    <property type="entry name" value="SOLUTE CARRIER FAMILY 49 MEMBER A3"/>
    <property type="match status" value="1"/>
</dbReference>
<keyword evidence="4 5" id="KW-0472">Membrane</keyword>
<dbReference type="InterPro" id="IPR049680">
    <property type="entry name" value="FLVCR1-2_SLC49-like"/>
</dbReference>
<dbReference type="Gene3D" id="1.20.1250.20">
    <property type="entry name" value="MFS general substrate transporter like domains"/>
    <property type="match status" value="2"/>
</dbReference>
<dbReference type="OrthoDB" id="422206at2759"/>
<comment type="caution">
    <text evidence="7">The sequence shown here is derived from an EMBL/GenBank/DDBJ whole genome shotgun (WGS) entry which is preliminary data.</text>
</comment>
<feature type="transmembrane region" description="Helical" evidence="5">
    <location>
        <begin position="67"/>
        <end position="87"/>
    </location>
</feature>
<keyword evidence="2 5" id="KW-0812">Transmembrane</keyword>
<dbReference type="Pfam" id="PF07690">
    <property type="entry name" value="MFS_1"/>
    <property type="match status" value="1"/>
</dbReference>
<dbReference type="VEuPathDB" id="TriTrypDB:LtaPh_1715700"/>
<feature type="transmembrane region" description="Helical" evidence="5">
    <location>
        <begin position="419"/>
        <end position="439"/>
    </location>
</feature>
<keyword evidence="8" id="KW-1185">Reference proteome</keyword>
<dbReference type="EMBL" id="BLBS01000022">
    <property type="protein sequence ID" value="GET87702.1"/>
    <property type="molecule type" value="Genomic_DNA"/>
</dbReference>
<feature type="transmembrane region" description="Helical" evidence="5">
    <location>
        <begin position="283"/>
        <end position="310"/>
    </location>
</feature>
<feature type="transmembrane region" description="Helical" evidence="5">
    <location>
        <begin position="134"/>
        <end position="156"/>
    </location>
</feature>
<feature type="transmembrane region" description="Helical" evidence="5">
    <location>
        <begin position="350"/>
        <end position="370"/>
    </location>
</feature>
<evidence type="ECO:0000256" key="4">
    <source>
        <dbReference type="ARBA" id="ARBA00023136"/>
    </source>
</evidence>
<gene>
    <name evidence="7" type="ORF">LtaPh_1715700</name>
</gene>
<protein>
    <recommendedName>
        <fullName evidence="6">Major facilitator superfamily (MFS) profile domain-containing protein</fullName>
    </recommendedName>
</protein>
<evidence type="ECO:0000256" key="1">
    <source>
        <dbReference type="ARBA" id="ARBA00004141"/>
    </source>
</evidence>
<proteinExistence type="predicted"/>
<keyword evidence="3 5" id="KW-1133">Transmembrane helix</keyword>
<evidence type="ECO:0000256" key="2">
    <source>
        <dbReference type="ARBA" id="ARBA00022692"/>
    </source>
</evidence>
<feature type="transmembrane region" description="Helical" evidence="5">
    <location>
        <begin position="234"/>
        <end position="252"/>
    </location>
</feature>
<feature type="transmembrane region" description="Helical" evidence="5">
    <location>
        <begin position="162"/>
        <end position="188"/>
    </location>
</feature>
<feature type="transmembrane region" description="Helical" evidence="5">
    <location>
        <begin position="322"/>
        <end position="343"/>
    </location>
</feature>
<evidence type="ECO:0000313" key="8">
    <source>
        <dbReference type="Proteomes" id="UP000419144"/>
    </source>
</evidence>
<dbReference type="GO" id="GO:0022857">
    <property type="term" value="F:transmembrane transporter activity"/>
    <property type="evidence" value="ECO:0007669"/>
    <property type="project" value="InterPro"/>
</dbReference>
<name>A0A640KE36_LEITA</name>
<organism evidence="7 8">
    <name type="scientific">Leishmania tarentolae</name>
    <name type="common">Sauroleishmania tarentolae</name>
    <dbReference type="NCBI Taxonomy" id="5689"/>
    <lineage>
        <taxon>Eukaryota</taxon>
        <taxon>Discoba</taxon>
        <taxon>Euglenozoa</taxon>
        <taxon>Kinetoplastea</taxon>
        <taxon>Metakinetoplastina</taxon>
        <taxon>Trypanosomatida</taxon>
        <taxon>Trypanosomatidae</taxon>
        <taxon>Leishmaniinae</taxon>
        <taxon>Leishmania</taxon>
        <taxon>lizard Leishmania</taxon>
    </lineage>
</organism>
<feature type="transmembrane region" description="Helical" evidence="5">
    <location>
        <begin position="195"/>
        <end position="214"/>
    </location>
</feature>
<evidence type="ECO:0000259" key="6">
    <source>
        <dbReference type="PROSITE" id="PS50850"/>
    </source>
</evidence>
<dbReference type="AlphaFoldDB" id="A0A640KE36"/>
<dbReference type="InterPro" id="IPR020846">
    <property type="entry name" value="MFS_dom"/>
</dbReference>
<feature type="transmembrane region" description="Helical" evidence="5">
    <location>
        <begin position="376"/>
        <end position="398"/>
    </location>
</feature>
<evidence type="ECO:0000313" key="7">
    <source>
        <dbReference type="EMBL" id="GET87702.1"/>
    </source>
</evidence>
<evidence type="ECO:0000256" key="3">
    <source>
        <dbReference type="ARBA" id="ARBA00022989"/>
    </source>
</evidence>
<dbReference type="InterPro" id="IPR036259">
    <property type="entry name" value="MFS_trans_sf"/>
</dbReference>
<dbReference type="PROSITE" id="PS50850">
    <property type="entry name" value="MFS"/>
    <property type="match status" value="1"/>
</dbReference>
<feature type="transmembrane region" description="Helical" evidence="5">
    <location>
        <begin position="451"/>
        <end position="470"/>
    </location>
</feature>
<dbReference type="InterPro" id="IPR011701">
    <property type="entry name" value="MFS"/>
</dbReference>
<evidence type="ECO:0000256" key="5">
    <source>
        <dbReference type="SAM" id="Phobius"/>
    </source>
</evidence>
<sequence length="491" mass="53616">MQNTPAVVQTHERGCCGTHEPIRLSFPFTQDAKKFDNCTPPDLLSATENCREGDEQEDVIKVTRLRFVIMGLFAVFGFINQVQYVAFASITRETQSYFGVSALEVNLLILLIPIIYALGVLPGCFLYKKAGLRYGMSIGAALNAFGSALKLIAVWAPKYSLLVIAQVFVAGGQILFLSLPPLIAGIWFPPNERTMATAVASLMGFAGMAVGMFYSPHVIFLPDHNTRNEWGASMGSQFAFSALVLFLMLAFTNDRPKHRPSLTSTEHYRLPLLKFLKAQFQDLNFVLLTVSFGLNTGFFTAIAGILTQLLEPFGVSETTSSILAFCGIVSGAANCALMGTFVDRTQYYKYTAVTLTTFSTALLLVVIILIKVSSNISVVVISLYIVVPLLGFLVLPIVPVVMELAVELTYPCPETLSSTIVLAAMCFVSFTGMIIFSLILGDKPTIDSSFYVFLITLCVSVVCLGVLLLVKEQLRRRAQDKSPLDNESGNA</sequence>
<dbReference type="PANTHER" id="PTHR10924">
    <property type="entry name" value="MAJOR FACILITATOR SUPERFAMILY PROTEIN-RELATED"/>
    <property type="match status" value="1"/>
</dbReference>
<dbReference type="SUPFAM" id="SSF103473">
    <property type="entry name" value="MFS general substrate transporter"/>
    <property type="match status" value="1"/>
</dbReference>
<feature type="transmembrane region" description="Helical" evidence="5">
    <location>
        <begin position="107"/>
        <end position="127"/>
    </location>
</feature>
<feature type="domain" description="Major facilitator superfamily (MFS) profile" evidence="6">
    <location>
        <begin position="69"/>
        <end position="475"/>
    </location>
</feature>
<comment type="subcellular location">
    <subcellularLocation>
        <location evidence="1">Membrane</location>
        <topology evidence="1">Multi-pass membrane protein</topology>
    </subcellularLocation>
</comment>
<accession>A0A640KE36</accession>